<comment type="caution">
    <text evidence="1">The sequence shown here is derived from an EMBL/GenBank/DDBJ whole genome shotgun (WGS) entry which is preliminary data.</text>
</comment>
<protein>
    <submittedName>
        <fullName evidence="1">Uncharacterized protein</fullName>
    </submittedName>
</protein>
<reference evidence="1 2" key="1">
    <citation type="journal article" date="2020" name="Mol. Biol. Evol.">
        <title>Distinct Expression and Methylation Patterns for Genes with Different Fates following a Single Whole-Genome Duplication in Flowering Plants.</title>
        <authorList>
            <person name="Shi T."/>
            <person name="Rahmani R.S."/>
            <person name="Gugger P.F."/>
            <person name="Wang M."/>
            <person name="Li H."/>
            <person name="Zhang Y."/>
            <person name="Li Z."/>
            <person name="Wang Q."/>
            <person name="Van de Peer Y."/>
            <person name="Marchal K."/>
            <person name="Chen J."/>
        </authorList>
    </citation>
    <scope>NUCLEOTIDE SEQUENCE [LARGE SCALE GENOMIC DNA]</scope>
    <source>
        <tissue evidence="1">Leaf</tissue>
    </source>
</reference>
<organism evidence="1 2">
    <name type="scientific">Nelumbo nucifera</name>
    <name type="common">Sacred lotus</name>
    <dbReference type="NCBI Taxonomy" id="4432"/>
    <lineage>
        <taxon>Eukaryota</taxon>
        <taxon>Viridiplantae</taxon>
        <taxon>Streptophyta</taxon>
        <taxon>Embryophyta</taxon>
        <taxon>Tracheophyta</taxon>
        <taxon>Spermatophyta</taxon>
        <taxon>Magnoliopsida</taxon>
        <taxon>Proteales</taxon>
        <taxon>Nelumbonaceae</taxon>
        <taxon>Nelumbo</taxon>
    </lineage>
</organism>
<accession>A0A822YY60</accession>
<dbReference type="EMBL" id="DUZY01000004">
    <property type="protein sequence ID" value="DAD36125.1"/>
    <property type="molecule type" value="Genomic_DNA"/>
</dbReference>
<proteinExistence type="predicted"/>
<name>A0A822YY60_NELNU</name>
<evidence type="ECO:0000313" key="1">
    <source>
        <dbReference type="EMBL" id="DAD36125.1"/>
    </source>
</evidence>
<dbReference type="AlphaFoldDB" id="A0A822YY60"/>
<gene>
    <name evidence="1" type="ORF">HUJ06_006765</name>
</gene>
<keyword evidence="2" id="KW-1185">Reference proteome</keyword>
<evidence type="ECO:0000313" key="2">
    <source>
        <dbReference type="Proteomes" id="UP000607653"/>
    </source>
</evidence>
<sequence>MYFVEIMVEREREPCLYRNCDREREREVFFCKIRTIHVLLSP</sequence>
<dbReference type="Proteomes" id="UP000607653">
    <property type="component" value="Unassembled WGS sequence"/>
</dbReference>